<keyword evidence="3" id="KW-1185">Reference proteome</keyword>
<protein>
    <submittedName>
        <fullName evidence="2">Uncharacterized protein</fullName>
    </submittedName>
</protein>
<name>A0A4Y1ZKZ3_ARAVE</name>
<dbReference type="Proteomes" id="UP000499080">
    <property type="component" value="Unassembled WGS sequence"/>
</dbReference>
<evidence type="ECO:0000313" key="1">
    <source>
        <dbReference type="EMBL" id="GBL54970.1"/>
    </source>
</evidence>
<organism evidence="2 3">
    <name type="scientific">Araneus ventricosus</name>
    <name type="common">Orbweaver spider</name>
    <name type="synonym">Epeira ventricosa</name>
    <dbReference type="NCBI Taxonomy" id="182803"/>
    <lineage>
        <taxon>Eukaryota</taxon>
        <taxon>Metazoa</taxon>
        <taxon>Ecdysozoa</taxon>
        <taxon>Arthropoda</taxon>
        <taxon>Chelicerata</taxon>
        <taxon>Arachnida</taxon>
        <taxon>Araneae</taxon>
        <taxon>Araneomorphae</taxon>
        <taxon>Entelegynae</taxon>
        <taxon>Araneoidea</taxon>
        <taxon>Araneidae</taxon>
        <taxon>Araneus</taxon>
    </lineage>
</organism>
<evidence type="ECO:0000313" key="2">
    <source>
        <dbReference type="EMBL" id="GBL55114.1"/>
    </source>
</evidence>
<sequence length="93" mass="10287">MRSPRATMCGICNTLSRNQTGSQHKSHDMYLTALEVSDDVMSVRSLGFLVILQKSNFSFFVRSTLLHPEVLIFVALNVLLPPSAFVSEPTSLS</sequence>
<comment type="caution">
    <text evidence="2">The sequence shown here is derived from an EMBL/GenBank/DDBJ whole genome shotgun (WGS) entry which is preliminary data.</text>
</comment>
<dbReference type="EMBL" id="BGPR01150675">
    <property type="protein sequence ID" value="GBL55114.1"/>
    <property type="molecule type" value="Genomic_DNA"/>
</dbReference>
<gene>
    <name evidence="2" type="ORF">AVEN_175355_1</name>
    <name evidence="1" type="ORF">AVEN_224156_1</name>
</gene>
<evidence type="ECO:0000313" key="3">
    <source>
        <dbReference type="Proteomes" id="UP000499080"/>
    </source>
</evidence>
<dbReference type="AlphaFoldDB" id="A0A4Y1ZKZ3"/>
<dbReference type="EMBL" id="BGPR01150651">
    <property type="protein sequence ID" value="GBL54970.1"/>
    <property type="molecule type" value="Genomic_DNA"/>
</dbReference>
<proteinExistence type="predicted"/>
<accession>A0A4Y1ZKZ3</accession>
<reference evidence="2 3" key="1">
    <citation type="journal article" date="2019" name="Sci. Rep.">
        <title>Orb-weaving spider Araneus ventricosus genome elucidates the spidroin gene catalogue.</title>
        <authorList>
            <person name="Kono N."/>
            <person name="Nakamura H."/>
            <person name="Ohtoshi R."/>
            <person name="Moran D.A.P."/>
            <person name="Shinohara A."/>
            <person name="Yoshida Y."/>
            <person name="Fujiwara M."/>
            <person name="Mori M."/>
            <person name="Tomita M."/>
            <person name="Arakawa K."/>
        </authorList>
    </citation>
    <scope>NUCLEOTIDE SEQUENCE [LARGE SCALE GENOMIC DNA]</scope>
</reference>